<sequence length="124" mass="14810">MYDKEKKQEFLKNKLKEKSLAIKYSAENDTENTHKYMHMLIDKGEYSIPIDYALNLYKSGQYNQSFYYFSHLSEKNHPIAQYFIAVMKYYGKGCNKDQESSFQILKHLSKHGIDRATEFLEDHF</sequence>
<evidence type="ECO:0000313" key="2">
    <source>
        <dbReference type="Proteomes" id="UP001470230"/>
    </source>
</evidence>
<name>A0ABR2H0A3_9EUKA</name>
<dbReference type="EMBL" id="JAPFFF010000051">
    <property type="protein sequence ID" value="KAK8839633.1"/>
    <property type="molecule type" value="Genomic_DNA"/>
</dbReference>
<proteinExistence type="predicted"/>
<reference evidence="1 2" key="1">
    <citation type="submission" date="2024-04" db="EMBL/GenBank/DDBJ databases">
        <title>Tritrichomonas musculus Genome.</title>
        <authorList>
            <person name="Alves-Ferreira E."/>
            <person name="Grigg M."/>
            <person name="Lorenzi H."/>
            <person name="Galac M."/>
        </authorList>
    </citation>
    <scope>NUCLEOTIDE SEQUENCE [LARGE SCALE GENOMIC DNA]</scope>
    <source>
        <strain evidence="1 2">EAF2021</strain>
    </source>
</reference>
<evidence type="ECO:0000313" key="1">
    <source>
        <dbReference type="EMBL" id="KAK8839633.1"/>
    </source>
</evidence>
<comment type="caution">
    <text evidence="1">The sequence shown here is derived from an EMBL/GenBank/DDBJ whole genome shotgun (WGS) entry which is preliminary data.</text>
</comment>
<evidence type="ECO:0008006" key="3">
    <source>
        <dbReference type="Google" id="ProtNLM"/>
    </source>
</evidence>
<gene>
    <name evidence="1" type="ORF">M9Y10_031999</name>
</gene>
<protein>
    <recommendedName>
        <fullName evidence="3">Sel1 repeat family protein</fullName>
    </recommendedName>
</protein>
<dbReference type="Proteomes" id="UP001470230">
    <property type="component" value="Unassembled WGS sequence"/>
</dbReference>
<accession>A0ABR2H0A3</accession>
<organism evidence="1 2">
    <name type="scientific">Tritrichomonas musculus</name>
    <dbReference type="NCBI Taxonomy" id="1915356"/>
    <lineage>
        <taxon>Eukaryota</taxon>
        <taxon>Metamonada</taxon>
        <taxon>Parabasalia</taxon>
        <taxon>Tritrichomonadida</taxon>
        <taxon>Tritrichomonadidae</taxon>
        <taxon>Tritrichomonas</taxon>
    </lineage>
</organism>
<dbReference type="InterPro" id="IPR011990">
    <property type="entry name" value="TPR-like_helical_dom_sf"/>
</dbReference>
<dbReference type="SUPFAM" id="SSF81901">
    <property type="entry name" value="HCP-like"/>
    <property type="match status" value="1"/>
</dbReference>
<dbReference type="Gene3D" id="1.25.40.10">
    <property type="entry name" value="Tetratricopeptide repeat domain"/>
    <property type="match status" value="1"/>
</dbReference>
<keyword evidence="2" id="KW-1185">Reference proteome</keyword>